<sequence>MHVPWSAQKPWSLPLAPRPSCPSAATVEALAGVQSVERELSGRWSWSWSWSWCWCWSWHLAFGIWHLVLDIAAVTSCHAIPAASCEPVSCPRRRSAVGVESPQRGVTSDEAVPDRVHRVGRPIGGARRWTGHF</sequence>
<reference evidence="1" key="1">
    <citation type="submission" date="2020-01" db="EMBL/GenBank/DDBJ databases">
        <authorList>
            <consortium name="DOE Joint Genome Institute"/>
            <person name="Haridas S."/>
            <person name="Albert R."/>
            <person name="Binder M."/>
            <person name="Bloem J."/>
            <person name="Labutti K."/>
            <person name="Salamov A."/>
            <person name="Andreopoulos B."/>
            <person name="Baker S.E."/>
            <person name="Barry K."/>
            <person name="Bills G."/>
            <person name="Bluhm B.H."/>
            <person name="Cannon C."/>
            <person name="Castanera R."/>
            <person name="Culley D.E."/>
            <person name="Daum C."/>
            <person name="Ezra D."/>
            <person name="Gonzalez J.B."/>
            <person name="Henrissat B."/>
            <person name="Kuo A."/>
            <person name="Liang C."/>
            <person name="Lipzen A."/>
            <person name="Lutzoni F."/>
            <person name="Magnuson J."/>
            <person name="Mondo S."/>
            <person name="Nolan M."/>
            <person name="Ohm R."/>
            <person name="Pangilinan J."/>
            <person name="Park H.-J."/>
            <person name="Ramirez L."/>
            <person name="Alfaro M."/>
            <person name="Sun H."/>
            <person name="Tritt A."/>
            <person name="Yoshinaga Y."/>
            <person name="Zwiers L.-H."/>
            <person name="Turgeon B.G."/>
            <person name="Goodwin S.B."/>
            <person name="Spatafora J.W."/>
            <person name="Crous P.W."/>
            <person name="Grigoriev I.V."/>
        </authorList>
    </citation>
    <scope>NUCLEOTIDE SEQUENCE</scope>
    <source>
        <strain evidence="1">IPT5</strain>
    </source>
</reference>
<evidence type="ECO:0000313" key="2">
    <source>
        <dbReference type="Proteomes" id="UP000799423"/>
    </source>
</evidence>
<dbReference type="EMBL" id="MU006318">
    <property type="protein sequence ID" value="KAF2848447.1"/>
    <property type="molecule type" value="Genomic_DNA"/>
</dbReference>
<organism evidence="1 2">
    <name type="scientific">Plenodomus tracheiphilus IPT5</name>
    <dbReference type="NCBI Taxonomy" id="1408161"/>
    <lineage>
        <taxon>Eukaryota</taxon>
        <taxon>Fungi</taxon>
        <taxon>Dikarya</taxon>
        <taxon>Ascomycota</taxon>
        <taxon>Pezizomycotina</taxon>
        <taxon>Dothideomycetes</taxon>
        <taxon>Pleosporomycetidae</taxon>
        <taxon>Pleosporales</taxon>
        <taxon>Pleosporineae</taxon>
        <taxon>Leptosphaeriaceae</taxon>
        <taxon>Plenodomus</taxon>
    </lineage>
</organism>
<keyword evidence="2" id="KW-1185">Reference proteome</keyword>
<gene>
    <name evidence="1" type="ORF">T440DRAFT_172059</name>
</gene>
<proteinExistence type="predicted"/>
<evidence type="ECO:0000313" key="1">
    <source>
        <dbReference type="EMBL" id="KAF2848447.1"/>
    </source>
</evidence>
<protein>
    <submittedName>
        <fullName evidence="1">Uncharacterized protein</fullName>
    </submittedName>
</protein>
<accession>A0A6A7B1A4</accession>
<name>A0A6A7B1A4_9PLEO</name>
<dbReference type="AlphaFoldDB" id="A0A6A7B1A4"/>
<dbReference type="Proteomes" id="UP000799423">
    <property type="component" value="Unassembled WGS sequence"/>
</dbReference>